<dbReference type="Proteomes" id="UP000291838">
    <property type="component" value="Unassembled WGS sequence"/>
</dbReference>
<dbReference type="OrthoDB" id="9804396at2"/>
<comment type="caution">
    <text evidence="3">The sequence shown here is derived from an EMBL/GenBank/DDBJ whole genome shotgun (WGS) entry which is preliminary data.</text>
</comment>
<feature type="region of interest" description="Disordered" evidence="1">
    <location>
        <begin position="174"/>
        <end position="250"/>
    </location>
</feature>
<gene>
    <name evidence="3" type="ORF">EUA06_19380</name>
</gene>
<evidence type="ECO:0000256" key="1">
    <source>
        <dbReference type="SAM" id="MobiDB-lite"/>
    </source>
</evidence>
<accession>A0A4Q2RNH2</accession>
<protein>
    <recommendedName>
        <fullName evidence="2">Metal binding domain-containing protein</fullName>
    </recommendedName>
</protein>
<dbReference type="AlphaFoldDB" id="A0A4Q2RNH2"/>
<feature type="domain" description="Metal binding" evidence="2">
    <location>
        <begin position="8"/>
        <end position="111"/>
    </location>
</feature>
<dbReference type="InterPro" id="IPR025873">
    <property type="entry name" value="Metal-bd_dom_prd"/>
</dbReference>
<evidence type="ECO:0000313" key="3">
    <source>
        <dbReference type="EMBL" id="RYB88663.1"/>
    </source>
</evidence>
<name>A0A4Q2RNH2_9ACTN</name>
<dbReference type="EMBL" id="SDWS01000011">
    <property type="protein sequence ID" value="RYB88663.1"/>
    <property type="molecule type" value="Genomic_DNA"/>
</dbReference>
<evidence type="ECO:0000313" key="4">
    <source>
        <dbReference type="Proteomes" id="UP000291838"/>
    </source>
</evidence>
<evidence type="ECO:0000259" key="2">
    <source>
        <dbReference type="Pfam" id="PF14455"/>
    </source>
</evidence>
<proteinExistence type="predicted"/>
<organism evidence="3 4">
    <name type="scientific">Nocardioides glacieisoli</name>
    <dbReference type="NCBI Taxonomy" id="1168730"/>
    <lineage>
        <taxon>Bacteria</taxon>
        <taxon>Bacillati</taxon>
        <taxon>Actinomycetota</taxon>
        <taxon>Actinomycetes</taxon>
        <taxon>Propionibacteriales</taxon>
        <taxon>Nocardioidaceae</taxon>
        <taxon>Nocardioides</taxon>
    </lineage>
</organism>
<keyword evidence="4" id="KW-1185">Reference proteome</keyword>
<sequence>MGPRTIPVMTACVRIDYWNFDLWAPSLTFIDPITREPLGGPPPVRAPSRMDSGEVRDALIDQHPETLQPFLCLPGIREYHSHPQHSGDDWLLHRHLDAGDLVVICERIWQRMSRNVLGMSVAIQSLAPGSSAGIANQLDMNLLQGDADLAQRQLAAQEAQEAAVAAAMAAGAARAEAQGPDADHDRPAPSAQAEEVRSSADVIGEPVIQPVMEEEAEVQGSPPDVARDGAEPSLVPAARRKSNGGPDLTS</sequence>
<reference evidence="3 4" key="1">
    <citation type="submission" date="2019-01" db="EMBL/GenBank/DDBJ databases">
        <title>Novel species of Nocardioides.</title>
        <authorList>
            <person name="Liu Q."/>
            <person name="Xin Y.-H."/>
        </authorList>
    </citation>
    <scope>NUCLEOTIDE SEQUENCE [LARGE SCALE GENOMIC DNA]</scope>
    <source>
        <strain evidence="3 4">HLT3-15</strain>
    </source>
</reference>
<dbReference type="Pfam" id="PF14455">
    <property type="entry name" value="Metal_CEHH"/>
    <property type="match status" value="1"/>
</dbReference>